<evidence type="ECO:0000313" key="6">
    <source>
        <dbReference type="EMBL" id="MBM1712465.1"/>
    </source>
</evidence>
<evidence type="ECO:0000256" key="2">
    <source>
        <dbReference type="ARBA" id="ARBA00023125"/>
    </source>
</evidence>
<dbReference type="SUPFAM" id="SSF46689">
    <property type="entry name" value="Homeodomain-like"/>
    <property type="match status" value="1"/>
</dbReference>
<dbReference type="GO" id="GO:0000976">
    <property type="term" value="F:transcription cis-regulatory region binding"/>
    <property type="evidence" value="ECO:0007669"/>
    <property type="project" value="TreeGrafter"/>
</dbReference>
<evidence type="ECO:0000313" key="7">
    <source>
        <dbReference type="Proteomes" id="UP000732193"/>
    </source>
</evidence>
<dbReference type="InterPro" id="IPR050109">
    <property type="entry name" value="HTH-type_TetR-like_transc_reg"/>
</dbReference>
<keyword evidence="2 4" id="KW-0238">DNA-binding</keyword>
<dbReference type="Proteomes" id="UP000732193">
    <property type="component" value="Unassembled WGS sequence"/>
</dbReference>
<dbReference type="GO" id="GO:0003700">
    <property type="term" value="F:DNA-binding transcription factor activity"/>
    <property type="evidence" value="ECO:0007669"/>
    <property type="project" value="TreeGrafter"/>
</dbReference>
<feature type="DNA-binding region" description="H-T-H motif" evidence="4">
    <location>
        <begin position="33"/>
        <end position="52"/>
    </location>
</feature>
<evidence type="ECO:0000256" key="3">
    <source>
        <dbReference type="ARBA" id="ARBA00023163"/>
    </source>
</evidence>
<dbReference type="InterPro" id="IPR001647">
    <property type="entry name" value="HTH_TetR"/>
</dbReference>
<reference evidence="6 7" key="1">
    <citation type="submission" date="2021-01" db="EMBL/GenBank/DDBJ databases">
        <title>Diatom-associated Roseobacters Show Island Model of Population Structure.</title>
        <authorList>
            <person name="Qu L."/>
            <person name="Feng X."/>
            <person name="Chen Y."/>
            <person name="Li L."/>
            <person name="Wang X."/>
            <person name="Hu Z."/>
            <person name="Wang H."/>
            <person name="Luo H."/>
        </authorList>
    </citation>
    <scope>NUCLEOTIDE SEQUENCE [LARGE SCALE GENOMIC DNA]</scope>
    <source>
        <strain evidence="6 7">TR60-84</strain>
    </source>
</reference>
<organism evidence="6 7">
    <name type="scientific">Sulfitobacter geojensis</name>
    <dbReference type="NCBI Taxonomy" id="1342299"/>
    <lineage>
        <taxon>Bacteria</taxon>
        <taxon>Pseudomonadati</taxon>
        <taxon>Pseudomonadota</taxon>
        <taxon>Alphaproteobacteria</taxon>
        <taxon>Rhodobacterales</taxon>
        <taxon>Roseobacteraceae</taxon>
        <taxon>Sulfitobacter</taxon>
    </lineage>
</organism>
<dbReference type="RefSeq" id="WP_203241161.1">
    <property type="nucleotide sequence ID" value="NZ_JAFBRH010000001.1"/>
</dbReference>
<dbReference type="PROSITE" id="PS50977">
    <property type="entry name" value="HTH_TETR_2"/>
    <property type="match status" value="1"/>
</dbReference>
<feature type="domain" description="HTH tetR-type" evidence="5">
    <location>
        <begin position="10"/>
        <end position="70"/>
    </location>
</feature>
<dbReference type="InterPro" id="IPR009057">
    <property type="entry name" value="Homeodomain-like_sf"/>
</dbReference>
<keyword evidence="7" id="KW-1185">Reference proteome</keyword>
<dbReference type="Gene3D" id="1.10.357.10">
    <property type="entry name" value="Tetracycline Repressor, domain 2"/>
    <property type="match status" value="1"/>
</dbReference>
<keyword evidence="1" id="KW-0805">Transcription regulation</keyword>
<proteinExistence type="predicted"/>
<dbReference type="PANTHER" id="PTHR30055">
    <property type="entry name" value="HTH-TYPE TRANSCRIPTIONAL REGULATOR RUTR"/>
    <property type="match status" value="1"/>
</dbReference>
<gene>
    <name evidence="6" type="ORF">JQV55_02690</name>
</gene>
<dbReference type="PRINTS" id="PR00455">
    <property type="entry name" value="HTHTETR"/>
</dbReference>
<comment type="caution">
    <text evidence="6">The sequence shown here is derived from an EMBL/GenBank/DDBJ whole genome shotgun (WGS) entry which is preliminary data.</text>
</comment>
<evidence type="ECO:0000259" key="5">
    <source>
        <dbReference type="PROSITE" id="PS50977"/>
    </source>
</evidence>
<evidence type="ECO:0000256" key="4">
    <source>
        <dbReference type="PROSITE-ProRule" id="PRU00335"/>
    </source>
</evidence>
<evidence type="ECO:0000256" key="1">
    <source>
        <dbReference type="ARBA" id="ARBA00023015"/>
    </source>
</evidence>
<accession>A0AAE2VVG7</accession>
<keyword evidence="3" id="KW-0804">Transcription</keyword>
<dbReference type="Pfam" id="PF00440">
    <property type="entry name" value="TetR_N"/>
    <property type="match status" value="1"/>
</dbReference>
<dbReference type="EMBL" id="JAFBRM010000001">
    <property type="protein sequence ID" value="MBM1712465.1"/>
    <property type="molecule type" value="Genomic_DNA"/>
</dbReference>
<name>A0AAE2VVG7_9RHOB</name>
<dbReference type="PANTHER" id="PTHR30055:SF234">
    <property type="entry name" value="HTH-TYPE TRANSCRIPTIONAL REGULATOR BETI"/>
    <property type="match status" value="1"/>
</dbReference>
<dbReference type="AlphaFoldDB" id="A0AAE2VVG7"/>
<protein>
    <submittedName>
        <fullName evidence="6">TetR/AcrR family transcriptional regulator</fullName>
    </submittedName>
</protein>
<sequence length="190" mass="21535">MSKPVQKRSQATRAKLIEAAEKAIASKGYGAMRVEDVVQEAGVAKGTFFAHFQDKDVLMDLLIGQEIETYLDAFEEMAPPDSVDELVKRLMPLMNFMSSERYVFDVILRHSGAAAKEEIGPIARTFEHQVVIFIRWLTEKPFRKDVSPLILAEGIQAFAVQCIGLQFCAINREEPMHSRLTHYLNAWLSF</sequence>